<gene>
    <name evidence="3 4" type="primary">fdhD</name>
    <name evidence="4" type="ORF">MFUM_1177</name>
</gene>
<evidence type="ECO:0000313" key="5">
    <source>
        <dbReference type="Proteomes" id="UP001161497"/>
    </source>
</evidence>
<evidence type="ECO:0000256" key="3">
    <source>
        <dbReference type="HAMAP-Rule" id="MF_00187"/>
    </source>
</evidence>
<dbReference type="Gene3D" id="3.10.20.10">
    <property type="match status" value="1"/>
</dbReference>
<accession>A0ABN8XH85</accession>
<sequence>MMEEQRPGSKVPVRIWEFSDSNKRNRLDYVITEEPLEIRLRAGSEEKTLAVTMRTPGADFDLSLGFIFSEGIVTGLESVHSISYCIRKEIAEAQRYNTLLVTLNQPHLPAMGQFERHFMTSSACGICGRTVVDLLDKKGNVSASSQTNWKIPVEILYKLPEEFQTRQNLFKTTGGLHAAALFDIEGNLLQIKEDVGRHNAMDKLIGHALREGLVPMDKYIVMVSGRASYELLQKAYMAGLKFFCSVSAPSSLAVLVAKKFSMTLIGFLRKKRFNVYSGIERIS</sequence>
<dbReference type="SUPFAM" id="SSF53927">
    <property type="entry name" value="Cytidine deaminase-like"/>
    <property type="match status" value="1"/>
</dbReference>
<comment type="subcellular location">
    <subcellularLocation>
        <location evidence="3">Cytoplasm</location>
    </subcellularLocation>
</comment>
<keyword evidence="2 3" id="KW-0501">Molybdenum cofactor biosynthesis</keyword>
<dbReference type="PANTHER" id="PTHR30592">
    <property type="entry name" value="FORMATE DEHYDROGENASE"/>
    <property type="match status" value="1"/>
</dbReference>
<dbReference type="RefSeq" id="WP_009058805.1">
    <property type="nucleotide sequence ID" value="NZ_JAHXRZ010000002.1"/>
</dbReference>
<evidence type="ECO:0000256" key="2">
    <source>
        <dbReference type="ARBA" id="ARBA00023150"/>
    </source>
</evidence>
<dbReference type="PIRSF" id="PIRSF015626">
    <property type="entry name" value="FdhD"/>
    <property type="match status" value="1"/>
</dbReference>
<dbReference type="PANTHER" id="PTHR30592:SF1">
    <property type="entry name" value="SULFUR CARRIER PROTEIN FDHD"/>
    <property type="match status" value="1"/>
</dbReference>
<feature type="active site" description="Cysteine persulfide intermediate" evidence="3">
    <location>
        <position position="124"/>
    </location>
</feature>
<dbReference type="Proteomes" id="UP001161497">
    <property type="component" value="Chromosome"/>
</dbReference>
<dbReference type="Pfam" id="PF02634">
    <property type="entry name" value="FdhD-NarQ"/>
    <property type="match status" value="1"/>
</dbReference>
<comment type="similarity">
    <text evidence="3">Belongs to the FdhD family.</text>
</comment>
<dbReference type="InterPro" id="IPR003786">
    <property type="entry name" value="FdhD"/>
</dbReference>
<proteinExistence type="inferred from homology"/>
<protein>
    <recommendedName>
        <fullName evidence="3">Sulfur carrier protein FdhD</fullName>
    </recommendedName>
</protein>
<dbReference type="EMBL" id="OX458932">
    <property type="protein sequence ID" value="CAI9085538.1"/>
    <property type="molecule type" value="Genomic_DNA"/>
</dbReference>
<dbReference type="Gene3D" id="3.40.140.10">
    <property type="entry name" value="Cytidine Deaminase, domain 2"/>
    <property type="match status" value="1"/>
</dbReference>
<dbReference type="NCBIfam" id="TIGR00129">
    <property type="entry name" value="fdhD_narQ"/>
    <property type="match status" value="1"/>
</dbReference>
<feature type="binding site" evidence="3">
    <location>
        <begin position="267"/>
        <end position="272"/>
    </location>
    <ligand>
        <name>Mo-bis(molybdopterin guanine dinucleotide)</name>
        <dbReference type="ChEBI" id="CHEBI:60539"/>
    </ligand>
</feature>
<comment type="function">
    <text evidence="3">Required for formate dehydrogenase (FDH) activity. Acts as a sulfur carrier protein that transfers sulfur from IscS to the molybdenum cofactor prior to its insertion into FDH.</text>
</comment>
<keyword evidence="5" id="KW-1185">Reference proteome</keyword>
<evidence type="ECO:0000256" key="1">
    <source>
        <dbReference type="ARBA" id="ARBA00022490"/>
    </source>
</evidence>
<name>A0ABN8XH85_9BACT</name>
<dbReference type="NCBIfam" id="NF001943">
    <property type="entry name" value="PRK00724.1-2"/>
    <property type="match status" value="1"/>
</dbReference>
<dbReference type="HAMAP" id="MF_00187">
    <property type="entry name" value="FdhD"/>
    <property type="match status" value="1"/>
</dbReference>
<keyword evidence="1 3" id="KW-0963">Cytoplasm</keyword>
<dbReference type="InterPro" id="IPR016193">
    <property type="entry name" value="Cytidine_deaminase-like"/>
</dbReference>
<evidence type="ECO:0000313" key="4">
    <source>
        <dbReference type="EMBL" id="CAI9085538.1"/>
    </source>
</evidence>
<reference evidence="4" key="1">
    <citation type="submission" date="2023-03" db="EMBL/GenBank/DDBJ databases">
        <authorList>
            <person name="Cremers G."/>
            <person name="Picone N."/>
        </authorList>
    </citation>
    <scope>NUCLEOTIDE SEQUENCE</scope>
    <source>
        <strain evidence="4">Sample_alias</strain>
    </source>
</reference>
<organism evidence="4 5">
    <name type="scientific">Candidatus Methylacidiphilum fumarolicum</name>
    <dbReference type="NCBI Taxonomy" id="591154"/>
    <lineage>
        <taxon>Bacteria</taxon>
        <taxon>Pseudomonadati</taxon>
        <taxon>Verrucomicrobiota</taxon>
        <taxon>Methylacidiphilae</taxon>
        <taxon>Methylacidiphilales</taxon>
        <taxon>Methylacidiphilaceae</taxon>
        <taxon>Methylacidiphilum (ex Ratnadevi et al. 2023)</taxon>
    </lineage>
</organism>